<feature type="active site" description="Charge relay system" evidence="5">
    <location>
        <position position="88"/>
    </location>
</feature>
<dbReference type="InterPro" id="IPR022398">
    <property type="entry name" value="Peptidase_S8_His-AS"/>
</dbReference>
<comment type="similarity">
    <text evidence="1 5 6">Belongs to the peptidase S8 family.</text>
</comment>
<keyword evidence="4 5" id="KW-0720">Serine protease</keyword>
<dbReference type="PROSITE" id="PS00138">
    <property type="entry name" value="SUBTILASE_SER"/>
    <property type="match status" value="1"/>
</dbReference>
<evidence type="ECO:0000256" key="2">
    <source>
        <dbReference type="ARBA" id="ARBA00022670"/>
    </source>
</evidence>
<sequence>MNMAEIILKPTQTKTLYENTQKISEGIKMIKAMDVWGISEKGKGIVIAIIDTGCEINHPDLKENIISGYNFTEDDNSNPNIYKDYRGHGTHVAGIIAASDNGKEIVGVAPESKLLILKVIDKNGVGSYKNLIKAIEFSMNWKGPNKEKVSIINISLGGSLPDKKLYTTIKKAKKKGIVIIAASGNEGDGNENTNEISFPGFYKEVIQVGSITKDKKPSKFSNTNINLDFVAPGENIISTHLYNNYVQLSGTSMAAPYVTGAIALIIKMIGKQEMEIIPYLVKLYLIVHSQRLGFPNTQEGYGLIQLK</sequence>
<evidence type="ECO:0000256" key="4">
    <source>
        <dbReference type="ARBA" id="ARBA00022825"/>
    </source>
</evidence>
<dbReference type="InterPro" id="IPR034202">
    <property type="entry name" value="Subtilisin_Carlsberg-like"/>
</dbReference>
<reference evidence="8 9" key="1">
    <citation type="journal article" date="2006" name="J. Bacteriol.">
        <title>Pathogenomic sequence analysis of Bacillus cereus and Bacillus thuringiensis isolates closely related to Bacillus anthracis.</title>
        <authorList>
            <person name="Han C.S."/>
            <person name="Xie G."/>
            <person name="Challacombe J.F."/>
            <person name="Altherr M.R."/>
            <person name="Bhotika S.S."/>
            <person name="Brown N."/>
            <person name="Bruce D."/>
            <person name="Campbell C.S."/>
            <person name="Campbell M.L."/>
            <person name="Chen J."/>
            <person name="Chertkov O."/>
            <person name="Cleland C."/>
            <person name="Dimitrijevic M."/>
            <person name="Doggett N.A."/>
            <person name="Fawcett J.J."/>
            <person name="Glavina T."/>
            <person name="Goodwin L.A."/>
            <person name="Green L.D."/>
            <person name="Hill K.K."/>
            <person name="Hitchcock P."/>
            <person name="Jackson P.J."/>
            <person name="Keim P."/>
            <person name="Kewalramani A.R."/>
            <person name="Longmire J."/>
            <person name="Lucas S."/>
            <person name="Malfatti S."/>
            <person name="McMurry K."/>
            <person name="Meincke L.J."/>
            <person name="Misra M."/>
            <person name="Moseman B.L."/>
            <person name="Mundt M."/>
            <person name="Munk A.C."/>
            <person name="Okinaka R.T."/>
            <person name="Parson-Quintana B."/>
            <person name="Reilly L.P."/>
            <person name="Richardson P."/>
            <person name="Robinson D.L."/>
            <person name="Rubin E."/>
            <person name="Saunders E."/>
            <person name="Tapia R."/>
            <person name="Tesmer J.G."/>
            <person name="Thayer N."/>
            <person name="Thompson L.S."/>
            <person name="Tice H."/>
            <person name="Ticknor L.O."/>
            <person name="Wills P.L."/>
            <person name="Brettin T.S."/>
            <person name="Gilna P."/>
        </authorList>
    </citation>
    <scope>NUCLEOTIDE SEQUENCE [LARGE SCALE GENOMIC DNA]</scope>
    <source>
        <strain evidence="8 9">97-27</strain>
    </source>
</reference>
<dbReference type="InterPro" id="IPR023828">
    <property type="entry name" value="Peptidase_S8_Ser-AS"/>
</dbReference>
<dbReference type="SUPFAM" id="SSF52743">
    <property type="entry name" value="Subtilisin-like"/>
    <property type="match status" value="1"/>
</dbReference>
<evidence type="ECO:0000256" key="1">
    <source>
        <dbReference type="ARBA" id="ARBA00011073"/>
    </source>
</evidence>
<dbReference type="PRINTS" id="PR00723">
    <property type="entry name" value="SUBTILISIN"/>
</dbReference>
<dbReference type="InterPro" id="IPR051048">
    <property type="entry name" value="Peptidase_S8/S53_subtilisin"/>
</dbReference>
<dbReference type="InterPro" id="IPR023827">
    <property type="entry name" value="Peptidase_S8_Asp-AS"/>
</dbReference>
<dbReference type="EMBL" id="AE017355">
    <property type="protein sequence ID" value="AAT59216.1"/>
    <property type="molecule type" value="Genomic_DNA"/>
</dbReference>
<dbReference type="AlphaFoldDB" id="Q6HML7"/>
<evidence type="ECO:0000313" key="8">
    <source>
        <dbReference type="EMBL" id="AAT59216.1"/>
    </source>
</evidence>
<keyword evidence="2 5" id="KW-0645">Protease</keyword>
<dbReference type="InterPro" id="IPR000209">
    <property type="entry name" value="Peptidase_S8/S53_dom"/>
</dbReference>
<dbReference type="PROSITE" id="PS00137">
    <property type="entry name" value="SUBTILASE_HIS"/>
    <property type="match status" value="1"/>
</dbReference>
<accession>Q6HML7</accession>
<name>Q6HML7_BACHK</name>
<evidence type="ECO:0000256" key="6">
    <source>
        <dbReference type="RuleBase" id="RU003355"/>
    </source>
</evidence>
<dbReference type="HOGENOM" id="CLU_011263_15_0_9"/>
<dbReference type="InterPro" id="IPR036852">
    <property type="entry name" value="Peptidase_S8/S53_dom_sf"/>
</dbReference>
<dbReference type="PANTHER" id="PTHR43399">
    <property type="entry name" value="SUBTILISIN-RELATED"/>
    <property type="match status" value="1"/>
</dbReference>
<dbReference type="CDD" id="cd07477">
    <property type="entry name" value="Peptidases_S8_Subtilisin_subset"/>
    <property type="match status" value="1"/>
</dbReference>
<evidence type="ECO:0000256" key="3">
    <source>
        <dbReference type="ARBA" id="ARBA00022801"/>
    </source>
</evidence>
<feature type="domain" description="Peptidase S8/S53" evidence="7">
    <location>
        <begin position="42"/>
        <end position="271"/>
    </location>
</feature>
<dbReference type="EC" id="3.4.21.-" evidence="8"/>
<dbReference type="PROSITE" id="PS00136">
    <property type="entry name" value="SUBTILASE_ASP"/>
    <property type="match status" value="1"/>
</dbReference>
<dbReference type="GO" id="GO:0004252">
    <property type="term" value="F:serine-type endopeptidase activity"/>
    <property type="evidence" value="ECO:0007669"/>
    <property type="project" value="UniProtKB-UniRule"/>
</dbReference>
<evidence type="ECO:0000313" key="9">
    <source>
        <dbReference type="Proteomes" id="UP000001301"/>
    </source>
</evidence>
<keyword evidence="3 5" id="KW-0378">Hydrolase</keyword>
<dbReference type="Pfam" id="PF00082">
    <property type="entry name" value="Peptidase_S8"/>
    <property type="match status" value="1"/>
</dbReference>
<dbReference type="PANTHER" id="PTHR43399:SF4">
    <property type="entry name" value="CELL WALL-ASSOCIATED PROTEASE"/>
    <property type="match status" value="1"/>
</dbReference>
<dbReference type="GO" id="GO:0006508">
    <property type="term" value="P:proteolysis"/>
    <property type="evidence" value="ECO:0007669"/>
    <property type="project" value="UniProtKB-KW"/>
</dbReference>
<dbReference type="Proteomes" id="UP000001301">
    <property type="component" value="Chromosome"/>
</dbReference>
<gene>
    <name evidence="8" type="ordered locus">BT9727_0861</name>
</gene>
<dbReference type="PROSITE" id="PS51892">
    <property type="entry name" value="SUBTILASE"/>
    <property type="match status" value="1"/>
</dbReference>
<protein>
    <submittedName>
        <fullName evidence="8">Probable intracellular serine protease</fullName>
        <ecNumber evidence="8">3.4.21.-</ecNumber>
    </submittedName>
</protein>
<feature type="active site" description="Charge relay system" evidence="5">
    <location>
        <position position="51"/>
    </location>
</feature>
<evidence type="ECO:0000256" key="5">
    <source>
        <dbReference type="PROSITE-ProRule" id="PRU01240"/>
    </source>
</evidence>
<proteinExistence type="inferred from homology"/>
<dbReference type="Gene3D" id="3.40.50.200">
    <property type="entry name" value="Peptidase S8/S53 domain"/>
    <property type="match status" value="1"/>
</dbReference>
<dbReference type="InterPro" id="IPR015500">
    <property type="entry name" value="Peptidase_S8_subtilisin-rel"/>
</dbReference>
<feature type="active site" description="Charge relay system" evidence="5">
    <location>
        <position position="252"/>
    </location>
</feature>
<evidence type="ECO:0000259" key="7">
    <source>
        <dbReference type="Pfam" id="PF00082"/>
    </source>
</evidence>
<dbReference type="PATRIC" id="fig|281309.8.peg.904"/>
<dbReference type="KEGG" id="btk:BT9727_0861"/>
<organism evidence="8 9">
    <name type="scientific">Bacillus thuringiensis subsp. konkukian (strain 97-27)</name>
    <dbReference type="NCBI Taxonomy" id="281309"/>
    <lineage>
        <taxon>Bacteria</taxon>
        <taxon>Bacillati</taxon>
        <taxon>Bacillota</taxon>
        <taxon>Bacilli</taxon>
        <taxon>Bacillales</taxon>
        <taxon>Bacillaceae</taxon>
        <taxon>Bacillus</taxon>
        <taxon>Bacillus cereus group</taxon>
    </lineage>
</organism>